<gene>
    <name evidence="8" type="ORF">EHS11_01720</name>
</gene>
<feature type="transmembrane region" description="Helical" evidence="6">
    <location>
        <begin position="296"/>
        <end position="319"/>
    </location>
</feature>
<feature type="transmembrane region" description="Helical" evidence="6">
    <location>
        <begin position="349"/>
        <end position="370"/>
    </location>
</feature>
<keyword evidence="5 6" id="KW-0472">Membrane</keyword>
<dbReference type="RefSeq" id="WP_135762698.1">
    <property type="nucleotide sequence ID" value="NZ_RQHV01000005.1"/>
</dbReference>
<feature type="transmembrane region" description="Helical" evidence="6">
    <location>
        <begin position="252"/>
        <end position="276"/>
    </location>
</feature>
<dbReference type="AlphaFoldDB" id="A0A4R9LWF2"/>
<dbReference type="PANTHER" id="PTHR30287">
    <property type="entry name" value="MEMBRANE COMPONENT OF PREDICTED ABC SUPERFAMILY METABOLITE UPTAKE TRANSPORTER"/>
    <property type="match status" value="1"/>
</dbReference>
<dbReference type="Pfam" id="PF02687">
    <property type="entry name" value="FtsX"/>
    <property type="match status" value="1"/>
</dbReference>
<evidence type="ECO:0000313" key="9">
    <source>
        <dbReference type="Proteomes" id="UP000298264"/>
    </source>
</evidence>
<sequence>MIQLYRIFLWGYLKEEKTKFFFSLLGISLGITLYFVTSLGSFRAEESVLDLQLGFPSESFYGHFIPSGEPNGKNQSILKDINEILPDSLGMDPEIQREGYLLDQYQNFHQFVFLGKDLVTQYTKTGKEYSDQKISPFSFGISQSLAKQILDEYDPTEVLLCGKKIKLIRENTYVINKEGNFILTDIVQAQKICDASDKADQIVIYFKDGSYEVPEPDKGKLKSIENKGWVFESREEVKDRAGKALGSLRINLMIVSLVSVLISFFMVTNTFTGLYLSRKKELGILLSIGTSRLQNLFLFLSQSLFLGISGSLLGIFFGFTLNRSDFLPGKSTITDPSQIASYTKIPDGILLTSLLIGIFGALVSGTLSSLKSYRIRPIDLLRERSPIIKKSILQNTNLILVVGILFVATGIFLGLYSSPKSLWRGILGIGCIILGFVSLFPFLIQKTISFFFRAIDRFDFFPSLKIAWEEIKSEPWTHSLTSATVMLSVSLVLTLTCLTGSYEKTLIRWTEEENDFEYSVINPSKLSRGRPGVPTSLESKLERSNLFSKIQPFVIHPKFIIGDNFYTIHAFPFPKDWNKEEVLVSSNFCFLEKLCKGNDLEILTKKKGKISMRIQGEKEHFFLGKRNIDNGFGQIQGIVFLIGL</sequence>
<evidence type="ECO:0000256" key="3">
    <source>
        <dbReference type="ARBA" id="ARBA00022692"/>
    </source>
</evidence>
<dbReference type="PANTHER" id="PTHR30287:SF2">
    <property type="entry name" value="BLL1001 PROTEIN"/>
    <property type="match status" value="1"/>
</dbReference>
<accession>A0A4R9LWF2</accession>
<feature type="transmembrane region" description="Helical" evidence="6">
    <location>
        <begin position="422"/>
        <end position="444"/>
    </location>
</feature>
<dbReference type="InterPro" id="IPR003838">
    <property type="entry name" value="ABC3_permease_C"/>
</dbReference>
<evidence type="ECO:0000313" key="8">
    <source>
        <dbReference type="EMBL" id="TGN14381.1"/>
    </source>
</evidence>
<reference evidence="8" key="1">
    <citation type="journal article" date="2019" name="PLoS Negl. Trop. Dis.">
        <title>Revisiting the worldwide diversity of Leptospira species in the environment.</title>
        <authorList>
            <person name="Vincent A.T."/>
            <person name="Schiettekatte O."/>
            <person name="Bourhy P."/>
            <person name="Veyrier F.J."/>
            <person name="Picardeau M."/>
        </authorList>
    </citation>
    <scope>NUCLEOTIDE SEQUENCE [LARGE SCALE GENOMIC DNA]</scope>
    <source>
        <strain evidence="8">201400974</strain>
    </source>
</reference>
<evidence type="ECO:0000256" key="5">
    <source>
        <dbReference type="ARBA" id="ARBA00023136"/>
    </source>
</evidence>
<name>A0A4R9LWF2_9LEPT</name>
<feature type="transmembrane region" description="Helical" evidence="6">
    <location>
        <begin position="20"/>
        <end position="42"/>
    </location>
</feature>
<dbReference type="EMBL" id="RQHV01000005">
    <property type="protein sequence ID" value="TGN14381.1"/>
    <property type="molecule type" value="Genomic_DNA"/>
</dbReference>
<dbReference type="OrthoDB" id="343744at2"/>
<evidence type="ECO:0000256" key="4">
    <source>
        <dbReference type="ARBA" id="ARBA00022989"/>
    </source>
</evidence>
<feature type="domain" description="ABC3 transporter permease C-terminal" evidence="7">
    <location>
        <begin position="253"/>
        <end position="375"/>
    </location>
</feature>
<protein>
    <submittedName>
        <fullName evidence="8">FtsX-like permease family protein</fullName>
    </submittedName>
</protein>
<evidence type="ECO:0000259" key="7">
    <source>
        <dbReference type="Pfam" id="PF02687"/>
    </source>
</evidence>
<comment type="caution">
    <text evidence="8">The sequence shown here is derived from an EMBL/GenBank/DDBJ whole genome shotgun (WGS) entry which is preliminary data.</text>
</comment>
<keyword evidence="4 6" id="KW-1133">Transmembrane helix</keyword>
<evidence type="ECO:0000256" key="6">
    <source>
        <dbReference type="SAM" id="Phobius"/>
    </source>
</evidence>
<proteinExistence type="predicted"/>
<dbReference type="InterPro" id="IPR038766">
    <property type="entry name" value="Membrane_comp_ABC_pdt"/>
</dbReference>
<keyword evidence="3 6" id="KW-0812">Transmembrane</keyword>
<keyword evidence="2" id="KW-1003">Cell membrane</keyword>
<dbReference type="Proteomes" id="UP000298264">
    <property type="component" value="Unassembled WGS sequence"/>
</dbReference>
<dbReference type="GO" id="GO:0005886">
    <property type="term" value="C:plasma membrane"/>
    <property type="evidence" value="ECO:0007669"/>
    <property type="project" value="UniProtKB-SubCell"/>
</dbReference>
<feature type="transmembrane region" description="Helical" evidence="6">
    <location>
        <begin position="391"/>
        <end position="416"/>
    </location>
</feature>
<evidence type="ECO:0000256" key="2">
    <source>
        <dbReference type="ARBA" id="ARBA00022475"/>
    </source>
</evidence>
<organism evidence="8 9">
    <name type="scientific">Leptospira ilyithenensis</name>
    <dbReference type="NCBI Taxonomy" id="2484901"/>
    <lineage>
        <taxon>Bacteria</taxon>
        <taxon>Pseudomonadati</taxon>
        <taxon>Spirochaetota</taxon>
        <taxon>Spirochaetia</taxon>
        <taxon>Leptospirales</taxon>
        <taxon>Leptospiraceae</taxon>
        <taxon>Leptospira</taxon>
    </lineage>
</organism>
<evidence type="ECO:0000256" key="1">
    <source>
        <dbReference type="ARBA" id="ARBA00004651"/>
    </source>
</evidence>
<comment type="subcellular location">
    <subcellularLocation>
        <location evidence="1">Cell membrane</location>
        <topology evidence="1">Multi-pass membrane protein</topology>
    </subcellularLocation>
</comment>
<keyword evidence="9" id="KW-1185">Reference proteome</keyword>